<comment type="caution">
    <text evidence="7">The sequence shown here is derived from an EMBL/GenBank/DDBJ whole genome shotgun (WGS) entry which is preliminary data.</text>
</comment>
<evidence type="ECO:0000259" key="6">
    <source>
        <dbReference type="Pfam" id="PF05223"/>
    </source>
</evidence>
<evidence type="ECO:0000256" key="1">
    <source>
        <dbReference type="ARBA" id="ARBA00004370"/>
    </source>
</evidence>
<organism evidence="7 8">
    <name type="scientific">Maccoyibacter intestinihominis</name>
    <dbReference type="NCBI Taxonomy" id="3133499"/>
    <lineage>
        <taxon>Bacteria</taxon>
        <taxon>Bacillati</taxon>
        <taxon>Bacillota</taxon>
        <taxon>Clostridia</taxon>
        <taxon>Lachnospirales</taxon>
        <taxon>Lachnospiraceae</taxon>
        <taxon>Maccoyibacter</taxon>
    </lineage>
</organism>
<dbReference type="SUPFAM" id="SSF54427">
    <property type="entry name" value="NTF2-like"/>
    <property type="match status" value="1"/>
</dbReference>
<evidence type="ECO:0000313" key="7">
    <source>
        <dbReference type="EMBL" id="MEQ2557219.1"/>
    </source>
</evidence>
<comment type="similarity">
    <text evidence="2">Belongs to the transpeptidase family.</text>
</comment>
<comment type="subcellular location">
    <subcellularLocation>
        <location evidence="1">Membrane</location>
    </subcellularLocation>
</comment>
<sequence>MKKGKSRNKRKKTRSRLLWIVIAVIAIAAVISAVCVAGMLATKENAWRTPEELLVEYMDHIPKQEYEEMYAMLHIEASGNVSQEDFVTRNSAIYEGIEVQNMAVQIIAYDEEQMTVTYQASFDTVAGTISLENEALFLKGEDGYKLVWDDSLIFPNLASTDKVRVSTTQANRGEILDRNGRVLAGKGTASSVGIVPGKLENREEAIAKIAELLETTPEVIEKKLSAQWVKDDSFVPIKTIPRVEEIELMSFSPDEEVLKENERHEKLLEIPGVMISDVEVREYPLGEAAAHLVGYVQSVTAEDLEEHAGEGYTANSVIGRSGMEGLFESELKGQNGCRIYIVNSEGKEKEELACILVQHGQDIQLTIDTDLQVSLYEQFKEDKSCSVAMNPYTGEVLALVSTPAYDNNDFIMELSSEQWTALNEDENKPMYNRFRQVWCPGSTFKPITAAVGLESGAIDPMEDYGNVGLSWQKDASWGSYYVTTLHAYEPVILENALIYSDNIYFAKAALKIGSEEMESSLTGLGFNEELPFEIKMAESQYSNSEGIETEIQLADSGYGQGQVLVNPLHMACIYSAFCNEGNVIKPYLVYQNEATAEYWIPGAFSNETASRVLEGTKKVVNDSNGTGYAAHRDDILLAGKTGTAEIKASKEDTSGTELGWFAIFTAEDTVERPILIISMVEDVKGRGGSGYVVKKDNRVLEEWFGSN</sequence>
<dbReference type="InterPro" id="IPR050515">
    <property type="entry name" value="Beta-lactam/transpept"/>
</dbReference>
<evidence type="ECO:0000313" key="8">
    <source>
        <dbReference type="Proteomes" id="UP001454489"/>
    </source>
</evidence>
<dbReference type="SUPFAM" id="SSF56519">
    <property type="entry name" value="Penicillin binding protein dimerisation domain"/>
    <property type="match status" value="1"/>
</dbReference>
<dbReference type="PANTHER" id="PTHR30627">
    <property type="entry name" value="PEPTIDOGLYCAN D,D-TRANSPEPTIDASE"/>
    <property type="match status" value="1"/>
</dbReference>
<reference evidence="7 8" key="1">
    <citation type="submission" date="2024-03" db="EMBL/GenBank/DDBJ databases">
        <title>Human intestinal bacterial collection.</title>
        <authorList>
            <person name="Pauvert C."/>
            <person name="Hitch T.C.A."/>
            <person name="Clavel T."/>
        </authorList>
    </citation>
    <scope>NUCLEOTIDE SEQUENCE [LARGE SCALE GENOMIC DNA]</scope>
    <source>
        <strain evidence="7 8">CLA-AA-H185</strain>
    </source>
</reference>
<dbReference type="InterPro" id="IPR001460">
    <property type="entry name" value="PCN-bd_Tpept"/>
</dbReference>
<protein>
    <submittedName>
        <fullName evidence="7">Penicillin-binding transpeptidase domain-containing protein</fullName>
    </submittedName>
</protein>
<feature type="domain" description="NTF2-like N-terminal transpeptidase" evidence="6">
    <location>
        <begin position="49"/>
        <end position="160"/>
    </location>
</feature>
<feature type="domain" description="Penicillin-binding protein transpeptidase" evidence="4">
    <location>
        <begin position="385"/>
        <end position="687"/>
    </location>
</feature>
<keyword evidence="3" id="KW-0472">Membrane</keyword>
<dbReference type="InterPro" id="IPR036138">
    <property type="entry name" value="PBP_dimer_sf"/>
</dbReference>
<evidence type="ECO:0000256" key="2">
    <source>
        <dbReference type="ARBA" id="ARBA00007171"/>
    </source>
</evidence>
<feature type="domain" description="Penicillin-binding protein dimerisation" evidence="5">
    <location>
        <begin position="168"/>
        <end position="351"/>
    </location>
</feature>
<dbReference type="Gene3D" id="3.30.1390.30">
    <property type="entry name" value="Penicillin-binding protein 2a, domain 3"/>
    <property type="match status" value="1"/>
</dbReference>
<dbReference type="Pfam" id="PF05223">
    <property type="entry name" value="MecA_N"/>
    <property type="match status" value="1"/>
</dbReference>
<dbReference type="PANTHER" id="PTHR30627:SF25">
    <property type="entry name" value="PENICILLIN-BINDING PROTEIN 3"/>
    <property type="match status" value="1"/>
</dbReference>
<dbReference type="Gene3D" id="3.90.1310.10">
    <property type="entry name" value="Penicillin-binding protein 2a (Domain 2)"/>
    <property type="match status" value="1"/>
</dbReference>
<dbReference type="Gene3D" id="3.40.710.10">
    <property type="entry name" value="DD-peptidase/beta-lactamase superfamily"/>
    <property type="match status" value="1"/>
</dbReference>
<gene>
    <name evidence="7" type="ORF">WMO43_04920</name>
</gene>
<evidence type="ECO:0000256" key="3">
    <source>
        <dbReference type="ARBA" id="ARBA00023136"/>
    </source>
</evidence>
<name>A0ABV1HBX4_9FIRM</name>
<dbReference type="Gene3D" id="3.10.450.100">
    <property type="entry name" value="NTF2-like, domain 1"/>
    <property type="match status" value="1"/>
</dbReference>
<evidence type="ECO:0000259" key="4">
    <source>
        <dbReference type="Pfam" id="PF00905"/>
    </source>
</evidence>
<dbReference type="InterPro" id="IPR012338">
    <property type="entry name" value="Beta-lactam/transpept-like"/>
</dbReference>
<dbReference type="SUPFAM" id="SSF56601">
    <property type="entry name" value="beta-lactamase/transpeptidase-like"/>
    <property type="match status" value="1"/>
</dbReference>
<keyword evidence="8" id="KW-1185">Reference proteome</keyword>
<dbReference type="InterPro" id="IPR007887">
    <property type="entry name" value="MecA_N"/>
</dbReference>
<accession>A0ABV1HBX4</accession>
<proteinExistence type="inferred from homology"/>
<dbReference type="Pfam" id="PF00905">
    <property type="entry name" value="Transpeptidase"/>
    <property type="match status" value="1"/>
</dbReference>
<dbReference type="InterPro" id="IPR005311">
    <property type="entry name" value="PBP_dimer"/>
</dbReference>
<dbReference type="Proteomes" id="UP001454489">
    <property type="component" value="Unassembled WGS sequence"/>
</dbReference>
<dbReference type="EMBL" id="JBBMEX010000004">
    <property type="protein sequence ID" value="MEQ2557219.1"/>
    <property type="molecule type" value="Genomic_DNA"/>
</dbReference>
<evidence type="ECO:0000259" key="5">
    <source>
        <dbReference type="Pfam" id="PF03717"/>
    </source>
</evidence>
<dbReference type="Pfam" id="PF03717">
    <property type="entry name" value="PBP_dimer"/>
    <property type="match status" value="1"/>
</dbReference>
<dbReference type="InterPro" id="IPR032710">
    <property type="entry name" value="NTF2-like_dom_sf"/>
</dbReference>
<dbReference type="RefSeq" id="WP_353530327.1">
    <property type="nucleotide sequence ID" value="NZ_JBBMEX010000004.1"/>
</dbReference>